<reference evidence="1 2" key="1">
    <citation type="submission" date="2018-11" db="EMBL/GenBank/DDBJ databases">
        <authorList>
            <consortium name="Pathogen Informatics"/>
        </authorList>
    </citation>
    <scope>NUCLEOTIDE SEQUENCE [LARGE SCALE GENOMIC DNA]</scope>
    <source>
        <strain>Denwood</strain>
        <strain evidence="2">Zambia</strain>
    </source>
</reference>
<gene>
    <name evidence="1" type="ORF">SMTD_LOCUS1056</name>
</gene>
<protein>
    <submittedName>
        <fullName evidence="1">Uncharacterized protein</fullName>
    </submittedName>
</protein>
<dbReference type="AlphaFoldDB" id="A0A3P7YTM8"/>
<proteinExistence type="predicted"/>
<organism evidence="1 2">
    <name type="scientific">Schistosoma mattheei</name>
    <dbReference type="NCBI Taxonomy" id="31246"/>
    <lineage>
        <taxon>Eukaryota</taxon>
        <taxon>Metazoa</taxon>
        <taxon>Spiralia</taxon>
        <taxon>Lophotrochozoa</taxon>
        <taxon>Platyhelminthes</taxon>
        <taxon>Trematoda</taxon>
        <taxon>Digenea</taxon>
        <taxon>Strigeidida</taxon>
        <taxon>Schistosomatoidea</taxon>
        <taxon>Schistosomatidae</taxon>
        <taxon>Schistosoma</taxon>
    </lineage>
</organism>
<evidence type="ECO:0000313" key="1">
    <source>
        <dbReference type="EMBL" id="VDO75097.1"/>
    </source>
</evidence>
<dbReference type="Proteomes" id="UP000269396">
    <property type="component" value="Unassembled WGS sequence"/>
</dbReference>
<dbReference type="EMBL" id="UZAL01001083">
    <property type="protein sequence ID" value="VDO75097.1"/>
    <property type="molecule type" value="Genomic_DNA"/>
</dbReference>
<keyword evidence="2" id="KW-1185">Reference proteome</keyword>
<name>A0A3P7YTM8_9TREM</name>
<sequence>MQQQLRDIDINVADLLKHTEYHINQYSVYTPHQWTLDEQYKPHYLFLDLQYPT</sequence>
<accession>A0A3P7YTM8</accession>
<evidence type="ECO:0000313" key="2">
    <source>
        <dbReference type="Proteomes" id="UP000269396"/>
    </source>
</evidence>